<evidence type="ECO:0000256" key="1">
    <source>
        <dbReference type="SAM" id="MobiDB-lite"/>
    </source>
</evidence>
<evidence type="ECO:0008006" key="5">
    <source>
        <dbReference type="Google" id="ProtNLM"/>
    </source>
</evidence>
<name>A0AAD9LXV7_9PEZI</name>
<proteinExistence type="predicted"/>
<keyword evidence="2" id="KW-0732">Signal</keyword>
<feature type="signal peptide" evidence="2">
    <location>
        <begin position="1"/>
        <end position="18"/>
    </location>
</feature>
<dbReference type="AlphaFoldDB" id="A0AAD9LXV7"/>
<accession>A0AAD9LXV7</accession>
<comment type="caution">
    <text evidence="3">The sequence shown here is derived from an EMBL/GenBank/DDBJ whole genome shotgun (WGS) entry which is preliminary data.</text>
</comment>
<evidence type="ECO:0000313" key="3">
    <source>
        <dbReference type="EMBL" id="KAK2026411.1"/>
    </source>
</evidence>
<dbReference type="Proteomes" id="UP001232148">
    <property type="component" value="Unassembled WGS sequence"/>
</dbReference>
<feature type="chain" id="PRO_5042176489" description="Secreted protein" evidence="2">
    <location>
        <begin position="19"/>
        <end position="161"/>
    </location>
</feature>
<dbReference type="EMBL" id="MU842915">
    <property type="protein sequence ID" value="KAK2026411.1"/>
    <property type="molecule type" value="Genomic_DNA"/>
</dbReference>
<protein>
    <recommendedName>
        <fullName evidence="5">Secreted protein</fullName>
    </recommendedName>
</protein>
<reference evidence="3" key="1">
    <citation type="submission" date="2021-06" db="EMBL/GenBank/DDBJ databases">
        <title>Comparative genomics, transcriptomics and evolutionary studies reveal genomic signatures of adaptation to plant cell wall in hemibiotrophic fungi.</title>
        <authorList>
            <consortium name="DOE Joint Genome Institute"/>
            <person name="Baroncelli R."/>
            <person name="Diaz J.F."/>
            <person name="Benocci T."/>
            <person name="Peng M."/>
            <person name="Battaglia E."/>
            <person name="Haridas S."/>
            <person name="Andreopoulos W."/>
            <person name="Labutti K."/>
            <person name="Pangilinan J."/>
            <person name="Floch G.L."/>
            <person name="Makela M.R."/>
            <person name="Henrissat B."/>
            <person name="Grigoriev I.V."/>
            <person name="Crouch J.A."/>
            <person name="De Vries R.P."/>
            <person name="Sukno S.A."/>
            <person name="Thon M.R."/>
        </authorList>
    </citation>
    <scope>NUCLEOTIDE SEQUENCE</scope>
    <source>
        <strain evidence="3">MAFF235873</strain>
    </source>
</reference>
<sequence length="161" mass="17475">MKLSLLSVLAIALIGANAAPPPEDTPGESSTPEDSPGESSTPTPDIEIHKPKSGCWCVDRENVVMTQITRGACGLGNAQTVWRVVDPSTYVTVGPSCYVKRNRLGALCRQYGAAGAQCYEDGKDPLQKPGFWDYLDNWSESQLAMKAWKIIEKQEKEASSN</sequence>
<evidence type="ECO:0000313" key="4">
    <source>
        <dbReference type="Proteomes" id="UP001232148"/>
    </source>
</evidence>
<organism evidence="3 4">
    <name type="scientific">Colletotrichum zoysiae</name>
    <dbReference type="NCBI Taxonomy" id="1216348"/>
    <lineage>
        <taxon>Eukaryota</taxon>
        <taxon>Fungi</taxon>
        <taxon>Dikarya</taxon>
        <taxon>Ascomycota</taxon>
        <taxon>Pezizomycotina</taxon>
        <taxon>Sordariomycetes</taxon>
        <taxon>Hypocreomycetidae</taxon>
        <taxon>Glomerellales</taxon>
        <taxon>Glomerellaceae</taxon>
        <taxon>Colletotrichum</taxon>
        <taxon>Colletotrichum graminicola species complex</taxon>
    </lineage>
</organism>
<evidence type="ECO:0000256" key="2">
    <source>
        <dbReference type="SAM" id="SignalP"/>
    </source>
</evidence>
<feature type="region of interest" description="Disordered" evidence="1">
    <location>
        <begin position="17"/>
        <end position="47"/>
    </location>
</feature>
<feature type="compositionally biased region" description="Polar residues" evidence="1">
    <location>
        <begin position="27"/>
        <end position="43"/>
    </location>
</feature>
<gene>
    <name evidence="3" type="ORF">LX32DRAFT_21704</name>
</gene>
<keyword evidence="4" id="KW-1185">Reference proteome</keyword>